<dbReference type="SUPFAM" id="SSF55785">
    <property type="entry name" value="PYP-like sensor domain (PAS domain)"/>
    <property type="match status" value="1"/>
</dbReference>
<evidence type="ECO:0000256" key="6">
    <source>
        <dbReference type="ARBA" id="ARBA00022777"/>
    </source>
</evidence>
<keyword evidence="4" id="KW-0808">Transferase</keyword>
<dbReference type="InterPro" id="IPR003661">
    <property type="entry name" value="HisK_dim/P_dom"/>
</dbReference>
<evidence type="ECO:0000259" key="10">
    <source>
        <dbReference type="PROSITE" id="PS50112"/>
    </source>
</evidence>
<gene>
    <name evidence="11" type="ORF">SAMN05421852_101492</name>
</gene>
<dbReference type="Gene3D" id="3.30.450.20">
    <property type="entry name" value="PAS domain"/>
    <property type="match status" value="1"/>
</dbReference>
<dbReference type="InterPro" id="IPR035965">
    <property type="entry name" value="PAS-like_dom_sf"/>
</dbReference>
<dbReference type="GO" id="GO:0006355">
    <property type="term" value="P:regulation of DNA-templated transcription"/>
    <property type="evidence" value="ECO:0007669"/>
    <property type="project" value="InterPro"/>
</dbReference>
<proteinExistence type="predicted"/>
<dbReference type="Pfam" id="PF02518">
    <property type="entry name" value="HATPase_c"/>
    <property type="match status" value="1"/>
</dbReference>
<dbReference type="GO" id="GO:0005524">
    <property type="term" value="F:ATP binding"/>
    <property type="evidence" value="ECO:0007669"/>
    <property type="project" value="UniProtKB-KW"/>
</dbReference>
<evidence type="ECO:0000256" key="8">
    <source>
        <dbReference type="ARBA" id="ARBA00023012"/>
    </source>
</evidence>
<dbReference type="PROSITE" id="PS50112">
    <property type="entry name" value="PAS"/>
    <property type="match status" value="1"/>
</dbReference>
<dbReference type="PROSITE" id="PS50109">
    <property type="entry name" value="HIS_KIN"/>
    <property type="match status" value="1"/>
</dbReference>
<dbReference type="EC" id="2.7.13.3" evidence="2"/>
<dbReference type="InterPro" id="IPR036890">
    <property type="entry name" value="HATPase_C_sf"/>
</dbReference>
<keyword evidence="8" id="KW-0902">Two-component regulatory system</keyword>
<dbReference type="EMBL" id="FORR01000001">
    <property type="protein sequence ID" value="SFI72831.1"/>
    <property type="molecule type" value="Genomic_DNA"/>
</dbReference>
<dbReference type="PANTHER" id="PTHR43065">
    <property type="entry name" value="SENSOR HISTIDINE KINASE"/>
    <property type="match status" value="1"/>
</dbReference>
<dbReference type="Pfam" id="PF00989">
    <property type="entry name" value="PAS"/>
    <property type="match status" value="1"/>
</dbReference>
<dbReference type="SUPFAM" id="SSF47384">
    <property type="entry name" value="Homodimeric domain of signal transducing histidine kinase"/>
    <property type="match status" value="1"/>
</dbReference>
<reference evidence="11 12" key="1">
    <citation type="submission" date="2016-10" db="EMBL/GenBank/DDBJ databases">
        <authorList>
            <person name="de Groot N.N."/>
        </authorList>
    </citation>
    <scope>NUCLEOTIDE SEQUENCE [LARGE SCALE GENOMIC DNA]</scope>
    <source>
        <strain evidence="11 12">DSM 44778</strain>
    </source>
</reference>
<dbReference type="Gene3D" id="3.30.565.10">
    <property type="entry name" value="Histidine kinase-like ATPase, C-terminal domain"/>
    <property type="match status" value="1"/>
</dbReference>
<dbReference type="InterPro" id="IPR000014">
    <property type="entry name" value="PAS"/>
</dbReference>
<feature type="domain" description="Histidine kinase" evidence="9">
    <location>
        <begin position="232"/>
        <end position="442"/>
    </location>
</feature>
<dbReference type="InterPro" id="IPR013767">
    <property type="entry name" value="PAS_fold"/>
</dbReference>
<dbReference type="InterPro" id="IPR036097">
    <property type="entry name" value="HisK_dim/P_sf"/>
</dbReference>
<comment type="catalytic activity">
    <reaction evidence="1">
        <text>ATP + protein L-histidine = ADP + protein N-phospho-L-histidine.</text>
        <dbReference type="EC" id="2.7.13.3"/>
    </reaction>
</comment>
<evidence type="ECO:0000259" key="9">
    <source>
        <dbReference type="PROSITE" id="PS50109"/>
    </source>
</evidence>
<protein>
    <recommendedName>
        <fullName evidence="2">histidine kinase</fullName>
        <ecNumber evidence="2">2.7.13.3</ecNumber>
    </recommendedName>
</protein>
<keyword evidence="6" id="KW-0418">Kinase</keyword>
<dbReference type="InterPro" id="IPR003594">
    <property type="entry name" value="HATPase_dom"/>
</dbReference>
<evidence type="ECO:0000256" key="4">
    <source>
        <dbReference type="ARBA" id="ARBA00022679"/>
    </source>
</evidence>
<keyword evidence="3" id="KW-0597">Phosphoprotein</keyword>
<keyword evidence="5" id="KW-0547">Nucleotide-binding</keyword>
<dbReference type="SMART" id="SM00388">
    <property type="entry name" value="HisKA"/>
    <property type="match status" value="1"/>
</dbReference>
<dbReference type="Proteomes" id="UP000199545">
    <property type="component" value="Unassembled WGS sequence"/>
</dbReference>
<dbReference type="Pfam" id="PF00512">
    <property type="entry name" value="HisKA"/>
    <property type="match status" value="1"/>
</dbReference>
<feature type="domain" description="PAS" evidence="10">
    <location>
        <begin position="92"/>
        <end position="149"/>
    </location>
</feature>
<evidence type="ECO:0000313" key="12">
    <source>
        <dbReference type="Proteomes" id="UP000199545"/>
    </source>
</evidence>
<keyword evidence="7" id="KW-0067">ATP-binding</keyword>
<organism evidence="11 12">
    <name type="scientific">Thermoflavimicrobium dichotomicum</name>
    <dbReference type="NCBI Taxonomy" id="46223"/>
    <lineage>
        <taxon>Bacteria</taxon>
        <taxon>Bacillati</taxon>
        <taxon>Bacillota</taxon>
        <taxon>Bacilli</taxon>
        <taxon>Bacillales</taxon>
        <taxon>Thermoactinomycetaceae</taxon>
        <taxon>Thermoflavimicrobium</taxon>
    </lineage>
</organism>
<dbReference type="STRING" id="46223.SAMN05421852_101492"/>
<accession>A0A1I3KJZ6</accession>
<dbReference type="InterPro" id="IPR004358">
    <property type="entry name" value="Sig_transdc_His_kin-like_C"/>
</dbReference>
<keyword evidence="12" id="KW-1185">Reference proteome</keyword>
<evidence type="ECO:0000313" key="11">
    <source>
        <dbReference type="EMBL" id="SFI72831.1"/>
    </source>
</evidence>
<dbReference type="Gene3D" id="1.10.287.130">
    <property type="match status" value="1"/>
</dbReference>
<dbReference type="PANTHER" id="PTHR43065:SF10">
    <property type="entry name" value="PEROXIDE STRESS-ACTIVATED HISTIDINE KINASE MAK3"/>
    <property type="match status" value="1"/>
</dbReference>
<evidence type="ECO:0000256" key="5">
    <source>
        <dbReference type="ARBA" id="ARBA00022741"/>
    </source>
</evidence>
<dbReference type="CDD" id="cd00082">
    <property type="entry name" value="HisKA"/>
    <property type="match status" value="1"/>
</dbReference>
<dbReference type="GO" id="GO:0000155">
    <property type="term" value="F:phosphorelay sensor kinase activity"/>
    <property type="evidence" value="ECO:0007669"/>
    <property type="project" value="InterPro"/>
</dbReference>
<dbReference type="PRINTS" id="PR00344">
    <property type="entry name" value="BCTRLSENSOR"/>
</dbReference>
<dbReference type="SUPFAM" id="SSF55874">
    <property type="entry name" value="ATPase domain of HSP90 chaperone/DNA topoisomerase II/histidine kinase"/>
    <property type="match status" value="1"/>
</dbReference>
<evidence type="ECO:0000256" key="7">
    <source>
        <dbReference type="ARBA" id="ARBA00022840"/>
    </source>
</evidence>
<evidence type="ECO:0000256" key="1">
    <source>
        <dbReference type="ARBA" id="ARBA00000085"/>
    </source>
</evidence>
<dbReference type="AlphaFoldDB" id="A0A1I3KJZ6"/>
<name>A0A1I3KJZ6_9BACL</name>
<sequence>MPIPFHHQIDFKKLKSWVKRLSRVVFMSECNQVDRGILSTPINKQVKDDQLSFQGKRLSGGINMMKTDVEMVTGAQRQHSYQFLSIYPVESYVNMVSKLISHIQVGVMLLDGRKRVMEINRMASQYLGLERSSVLYRSLDHVVSHLNPEQPDFERLVSFLASTVEDQKQLEIKWHTKGKTNQLLITAISSERLECDCKGTYFFIENITKVRSLEEQVRCNQRLATIGQIAAGAAHEIRNPLTSLRGFLQVIGYKLKEIGQKKEQGYIDIMLKEINRINHLVSEFLLLSKPGEMHLKPVSVNKVLGEILPIIKSEAILHNIDVVVEKTCKLSKVVADEELLKQVFLNICKNGMEAIGQGGLLTIRIRQDEEQDYFIVDVIDTGPGIPENLRGKIFEPFFTTKEKGTGLGLSICQQIIKEIGGAIQMETGPYGTTFSIYLPATML</sequence>
<dbReference type="SMART" id="SM00387">
    <property type="entry name" value="HATPase_c"/>
    <property type="match status" value="1"/>
</dbReference>
<evidence type="ECO:0000256" key="2">
    <source>
        <dbReference type="ARBA" id="ARBA00012438"/>
    </source>
</evidence>
<evidence type="ECO:0000256" key="3">
    <source>
        <dbReference type="ARBA" id="ARBA00022553"/>
    </source>
</evidence>
<dbReference type="InterPro" id="IPR005467">
    <property type="entry name" value="His_kinase_dom"/>
</dbReference>